<gene>
    <name evidence="3" type="ORF">ParKJ_39010</name>
</gene>
<keyword evidence="1" id="KW-0812">Transmembrane</keyword>
<organism evidence="3 4">
    <name type="scientific">Paraburkholderia fungorum</name>
    <dbReference type="NCBI Taxonomy" id="134537"/>
    <lineage>
        <taxon>Bacteria</taxon>
        <taxon>Pseudomonadati</taxon>
        <taxon>Pseudomonadota</taxon>
        <taxon>Betaproteobacteria</taxon>
        <taxon>Burkholderiales</taxon>
        <taxon>Burkholderiaceae</taxon>
        <taxon>Paraburkholderia</taxon>
    </lineage>
</organism>
<comment type="caution">
    <text evidence="3">The sequence shown here is derived from an EMBL/GenBank/DDBJ whole genome shotgun (WGS) entry which is preliminary data.</text>
</comment>
<dbReference type="Proteomes" id="UP001246473">
    <property type="component" value="Unassembled WGS sequence"/>
</dbReference>
<dbReference type="RefSeq" id="WP_106356669.1">
    <property type="nucleotide sequence ID" value="NZ_JANSLM010000024.1"/>
</dbReference>
<evidence type="ECO:0000313" key="3">
    <source>
        <dbReference type="EMBL" id="MDT8843416.1"/>
    </source>
</evidence>
<feature type="transmembrane region" description="Helical" evidence="1">
    <location>
        <begin position="217"/>
        <end position="234"/>
    </location>
</feature>
<sequence>MYATDIRFNHVQALRFFAAAAVVLGHSVIFWHMKFPGTIDDATRDYFGWAGGWSVGLFFCISGFVITHSSRNQSPLVFLALRMLRIYPAFWFACLLAAAIKLFFFHSFNWHAEGFTWKSLLLVPAGEIPYPLRVEWSLVHEVFFYILFFVFLIVPGRRKILEFSILWLAIILGAQALGHGYTDRYPELTGIFVSSRNLPFIGGVIIYFYGQSSFVRRWHKFFPIWALGAALLAQVTNSTFLVLVTQAASSMLVLAYAIERDHVKPLSADSAVVKFGDASYGLYLFHITAITVLLALWNGSHNWIVTIVSVVVFGLSLGLLFGVAEQRLYRSMKKRLEHLLQRFRPLNPRTRPTSSAN</sequence>
<dbReference type="GO" id="GO:0016747">
    <property type="term" value="F:acyltransferase activity, transferring groups other than amino-acyl groups"/>
    <property type="evidence" value="ECO:0007669"/>
    <property type="project" value="InterPro"/>
</dbReference>
<accession>A0AAP5UYT8</accession>
<evidence type="ECO:0000259" key="2">
    <source>
        <dbReference type="Pfam" id="PF01757"/>
    </source>
</evidence>
<reference evidence="3" key="1">
    <citation type="submission" date="2022-08" db="EMBL/GenBank/DDBJ databases">
        <authorList>
            <person name="Kim S.-J."/>
        </authorList>
    </citation>
    <scope>NUCLEOTIDE SEQUENCE</scope>
    <source>
        <strain evidence="3">KJ</strain>
    </source>
</reference>
<dbReference type="GO" id="GO:0016020">
    <property type="term" value="C:membrane"/>
    <property type="evidence" value="ECO:0007669"/>
    <property type="project" value="TreeGrafter"/>
</dbReference>
<keyword evidence="1" id="KW-0472">Membrane</keyword>
<dbReference type="InterPro" id="IPR050879">
    <property type="entry name" value="Acyltransferase_3"/>
</dbReference>
<evidence type="ECO:0000256" key="1">
    <source>
        <dbReference type="SAM" id="Phobius"/>
    </source>
</evidence>
<dbReference type="AlphaFoldDB" id="A0AAP5UYT8"/>
<feature type="transmembrane region" description="Helical" evidence="1">
    <location>
        <begin position="161"/>
        <end position="182"/>
    </location>
</feature>
<proteinExistence type="predicted"/>
<name>A0AAP5UYT8_9BURK</name>
<dbReference type="Pfam" id="PF01757">
    <property type="entry name" value="Acyl_transf_3"/>
    <property type="match status" value="1"/>
</dbReference>
<dbReference type="PANTHER" id="PTHR23028:SF131">
    <property type="entry name" value="BLR2367 PROTEIN"/>
    <property type="match status" value="1"/>
</dbReference>
<dbReference type="PANTHER" id="PTHR23028">
    <property type="entry name" value="ACETYLTRANSFERASE"/>
    <property type="match status" value="1"/>
</dbReference>
<keyword evidence="3" id="KW-0808">Transferase</keyword>
<feature type="transmembrane region" description="Helical" evidence="1">
    <location>
        <begin position="278"/>
        <end position="297"/>
    </location>
</feature>
<feature type="domain" description="Acyltransferase 3" evidence="2">
    <location>
        <begin position="12"/>
        <end position="320"/>
    </location>
</feature>
<feature type="transmembrane region" description="Helical" evidence="1">
    <location>
        <begin position="136"/>
        <end position="154"/>
    </location>
</feature>
<dbReference type="GO" id="GO:0000271">
    <property type="term" value="P:polysaccharide biosynthetic process"/>
    <property type="evidence" value="ECO:0007669"/>
    <property type="project" value="TreeGrafter"/>
</dbReference>
<dbReference type="EMBL" id="JANSLM010000024">
    <property type="protein sequence ID" value="MDT8843416.1"/>
    <property type="molecule type" value="Genomic_DNA"/>
</dbReference>
<feature type="transmembrane region" description="Helical" evidence="1">
    <location>
        <begin position="188"/>
        <end position="210"/>
    </location>
</feature>
<feature type="transmembrane region" description="Helical" evidence="1">
    <location>
        <begin position="303"/>
        <end position="324"/>
    </location>
</feature>
<dbReference type="InterPro" id="IPR002656">
    <property type="entry name" value="Acyl_transf_3_dom"/>
</dbReference>
<keyword evidence="1" id="KW-1133">Transmembrane helix</keyword>
<protein>
    <submittedName>
        <fullName evidence="3">Acyltransferase</fullName>
    </submittedName>
</protein>
<feature type="transmembrane region" description="Helical" evidence="1">
    <location>
        <begin position="12"/>
        <end position="34"/>
    </location>
</feature>
<feature type="transmembrane region" description="Helical" evidence="1">
    <location>
        <begin position="86"/>
        <end position="108"/>
    </location>
</feature>
<feature type="transmembrane region" description="Helical" evidence="1">
    <location>
        <begin position="46"/>
        <end position="66"/>
    </location>
</feature>
<evidence type="ECO:0000313" key="4">
    <source>
        <dbReference type="Proteomes" id="UP001246473"/>
    </source>
</evidence>
<keyword evidence="3" id="KW-0012">Acyltransferase</keyword>